<evidence type="ECO:0000313" key="7">
    <source>
        <dbReference type="Proteomes" id="UP001596039"/>
    </source>
</evidence>
<evidence type="ECO:0000256" key="5">
    <source>
        <dbReference type="SAM" id="Phobius"/>
    </source>
</evidence>
<keyword evidence="7" id="KW-1185">Reference proteome</keyword>
<keyword evidence="2 5" id="KW-0812">Transmembrane</keyword>
<dbReference type="Gene3D" id="1.20.120.1630">
    <property type="match status" value="1"/>
</dbReference>
<dbReference type="EMBL" id="JBHSMG010000002">
    <property type="protein sequence ID" value="MFC5502300.1"/>
    <property type="molecule type" value="Genomic_DNA"/>
</dbReference>
<evidence type="ECO:0000256" key="4">
    <source>
        <dbReference type="ARBA" id="ARBA00023136"/>
    </source>
</evidence>
<comment type="caution">
    <text evidence="6">The sequence shown here is derived from an EMBL/GenBank/DDBJ whole genome shotgun (WGS) entry which is preliminary data.</text>
</comment>
<dbReference type="RefSeq" id="WP_386739999.1">
    <property type="nucleotide sequence ID" value="NZ_JBHSMG010000002.1"/>
</dbReference>
<keyword evidence="6" id="KW-0808">Transferase</keyword>
<evidence type="ECO:0000256" key="1">
    <source>
        <dbReference type="ARBA" id="ARBA00004141"/>
    </source>
</evidence>
<dbReference type="GO" id="GO:0032259">
    <property type="term" value="P:methylation"/>
    <property type="evidence" value="ECO:0007669"/>
    <property type="project" value="UniProtKB-KW"/>
</dbReference>
<protein>
    <submittedName>
        <fullName evidence="6">Isoprenylcysteine carboxyl methyltransferase family protein</fullName>
    </submittedName>
</protein>
<sequence length="184" mass="20545">MSLSAVLFTVFVLLTGIERVVELVISRRNASWAFARGGVESNRWQLPWMISLHVGMLLGAVAEVWLLGRPFLPWLGWPMLAVAVACQVGRYWVIALLGRQWNTRVIVVPGMPLVRRGIYRWERMRHPNYLIVAIEGVALPLVHTAWITALVFTVLNAILLLGFRIPAENRALAGAAEIGTGIRT</sequence>
<dbReference type="GO" id="GO:0008168">
    <property type="term" value="F:methyltransferase activity"/>
    <property type="evidence" value="ECO:0007669"/>
    <property type="project" value="UniProtKB-KW"/>
</dbReference>
<name>A0ABW0NQI3_9MICO</name>
<feature type="transmembrane region" description="Helical" evidence="5">
    <location>
        <begin position="74"/>
        <end position="94"/>
    </location>
</feature>
<keyword evidence="4 5" id="KW-0472">Membrane</keyword>
<accession>A0ABW0NQI3</accession>
<dbReference type="Pfam" id="PF04140">
    <property type="entry name" value="ICMT"/>
    <property type="match status" value="1"/>
</dbReference>
<evidence type="ECO:0000313" key="6">
    <source>
        <dbReference type="EMBL" id="MFC5502300.1"/>
    </source>
</evidence>
<organism evidence="6 7">
    <name type="scientific">Lysinimonas soli</name>
    <dbReference type="NCBI Taxonomy" id="1074233"/>
    <lineage>
        <taxon>Bacteria</taxon>
        <taxon>Bacillati</taxon>
        <taxon>Actinomycetota</taxon>
        <taxon>Actinomycetes</taxon>
        <taxon>Micrococcales</taxon>
        <taxon>Microbacteriaceae</taxon>
        <taxon>Lysinimonas</taxon>
    </lineage>
</organism>
<keyword evidence="6" id="KW-0489">Methyltransferase</keyword>
<dbReference type="Proteomes" id="UP001596039">
    <property type="component" value="Unassembled WGS sequence"/>
</dbReference>
<proteinExistence type="predicted"/>
<keyword evidence="3 5" id="KW-1133">Transmembrane helix</keyword>
<dbReference type="InterPro" id="IPR007269">
    <property type="entry name" value="ICMT_MeTrfase"/>
</dbReference>
<gene>
    <name evidence="6" type="ORF">ACFPJ4_08630</name>
</gene>
<feature type="transmembrane region" description="Helical" evidence="5">
    <location>
        <begin position="46"/>
        <end position="67"/>
    </location>
</feature>
<reference evidence="7" key="1">
    <citation type="journal article" date="2019" name="Int. J. Syst. Evol. Microbiol.">
        <title>The Global Catalogue of Microorganisms (GCM) 10K type strain sequencing project: providing services to taxonomists for standard genome sequencing and annotation.</title>
        <authorList>
            <consortium name="The Broad Institute Genomics Platform"/>
            <consortium name="The Broad Institute Genome Sequencing Center for Infectious Disease"/>
            <person name="Wu L."/>
            <person name="Ma J."/>
        </authorList>
    </citation>
    <scope>NUCLEOTIDE SEQUENCE [LARGE SCALE GENOMIC DNA]</scope>
    <source>
        <strain evidence="7">CGMCC 4.6997</strain>
    </source>
</reference>
<evidence type="ECO:0000256" key="3">
    <source>
        <dbReference type="ARBA" id="ARBA00022989"/>
    </source>
</evidence>
<evidence type="ECO:0000256" key="2">
    <source>
        <dbReference type="ARBA" id="ARBA00022692"/>
    </source>
</evidence>
<comment type="subcellular location">
    <subcellularLocation>
        <location evidence="1">Membrane</location>
        <topology evidence="1">Multi-pass membrane protein</topology>
    </subcellularLocation>
</comment>